<dbReference type="EMBL" id="HG916765">
    <property type="protein sequence ID" value="CDM25188.1"/>
    <property type="molecule type" value="Genomic_DNA"/>
</dbReference>
<evidence type="ECO:0000313" key="1">
    <source>
        <dbReference type="EMBL" id="CDM25188.1"/>
    </source>
</evidence>
<protein>
    <submittedName>
        <fullName evidence="1">DNA repair protein RadC</fullName>
    </submittedName>
</protein>
<dbReference type="HOGENOM" id="CLU_3150827_0_0_4"/>
<dbReference type="KEGG" id="cdn:BN940_13696"/>
<sequence>MKEISTAALGYDNMNDVHTLYVRSPSGRYRLASDDQVNHPGFCGSSEL</sequence>
<keyword evidence="2" id="KW-1185">Reference proteome</keyword>
<evidence type="ECO:0000313" key="2">
    <source>
        <dbReference type="Proteomes" id="UP000019805"/>
    </source>
</evidence>
<dbReference type="RefSeq" id="WP_158386299.1">
    <property type="nucleotide sequence ID" value="NZ_HG916765.1"/>
</dbReference>
<gene>
    <name evidence="1" type="ORF">BN940_13696</name>
</gene>
<dbReference type="Proteomes" id="UP000019805">
    <property type="component" value="Chromosome"/>
</dbReference>
<organism evidence="1 2">
    <name type="scientific">Castellaniella defragrans (strain DSM 12143 / CCUG 39792 / 65Phen)</name>
    <name type="common">Alcaligenes defragrans</name>
    <dbReference type="NCBI Taxonomy" id="1437824"/>
    <lineage>
        <taxon>Bacteria</taxon>
        <taxon>Pseudomonadati</taxon>
        <taxon>Pseudomonadota</taxon>
        <taxon>Betaproteobacteria</taxon>
        <taxon>Burkholderiales</taxon>
        <taxon>Alcaligenaceae</taxon>
        <taxon>Castellaniella</taxon>
    </lineage>
</organism>
<reference evidence="1 2" key="1">
    <citation type="journal article" date="2014" name="BMC Microbiol.">
        <title>The oxygen-independent metabolism of cyclic monoterpenes in Castellaniella defragrans 65Phen.</title>
        <authorList>
            <person name="Petasch J."/>
            <person name="Disch E.M."/>
            <person name="Markert S."/>
            <person name="Becher D."/>
            <person name="Schweder T."/>
            <person name="Huttel B."/>
            <person name="Reinhardt R."/>
            <person name="Harder J."/>
        </authorList>
    </citation>
    <scope>NUCLEOTIDE SEQUENCE [LARGE SCALE GENOMIC DNA]</scope>
    <source>
        <strain evidence="1">65Phen</strain>
    </source>
</reference>
<name>W8WZK8_CASD6</name>
<dbReference type="PATRIC" id="fig|1437824.5.peg.2706"/>
<accession>W8WZK8</accession>
<proteinExistence type="predicted"/>
<dbReference type="AlphaFoldDB" id="W8WZK8"/>